<sequence>MFGGDLPVMHQSRKWRRKMEGRPFTQRFHGCIRNIKFMCARIVKKHVSSATAEKKAVHFMNIRCK</sequence>
<comment type="caution">
    <text evidence="1">The sequence shown here is derived from an EMBL/GenBank/DDBJ whole genome shotgun (WGS) entry which is preliminary data.</text>
</comment>
<proteinExistence type="predicted"/>
<gene>
    <name evidence="1" type="ORF">UQ64_26185</name>
</gene>
<dbReference type="EMBL" id="LCZJ02000035">
    <property type="protein sequence ID" value="KTD84358.1"/>
    <property type="molecule type" value="Genomic_DNA"/>
</dbReference>
<keyword evidence="2" id="KW-1185">Reference proteome</keyword>
<evidence type="ECO:0000313" key="1">
    <source>
        <dbReference type="EMBL" id="KTD84358.1"/>
    </source>
</evidence>
<name>A0A0W1ASQ1_9BACL</name>
<organism evidence="1 2">
    <name type="scientific">Paenibacillus etheri</name>
    <dbReference type="NCBI Taxonomy" id="1306852"/>
    <lineage>
        <taxon>Bacteria</taxon>
        <taxon>Bacillati</taxon>
        <taxon>Bacillota</taxon>
        <taxon>Bacilli</taxon>
        <taxon>Bacillales</taxon>
        <taxon>Paenibacillaceae</taxon>
        <taxon>Paenibacillus</taxon>
    </lineage>
</organism>
<evidence type="ECO:0000313" key="2">
    <source>
        <dbReference type="Proteomes" id="UP000054709"/>
    </source>
</evidence>
<dbReference type="Proteomes" id="UP000054709">
    <property type="component" value="Unassembled WGS sequence"/>
</dbReference>
<reference evidence="1 2" key="1">
    <citation type="journal article" date="2015" name="Int. Biodeterior. Biodegradation">
        <title>Physiological and genetic screening methods for the isolation of methyl tert-butyl ether-degrading bacteria for bioremediation purposes.</title>
        <authorList>
            <person name="Guisado I.M."/>
            <person name="Purswani J."/>
            <person name="Gonzalez Lopez J."/>
            <person name="Pozo C."/>
        </authorList>
    </citation>
    <scope>NUCLEOTIDE SEQUENCE [LARGE SCALE GENOMIC DNA]</scope>
    <source>
        <strain evidence="1 2">SH7</strain>
    </source>
</reference>
<accession>A0A0W1ASQ1</accession>
<dbReference type="AlphaFoldDB" id="A0A0W1ASQ1"/>
<protein>
    <submittedName>
        <fullName evidence="1">Uncharacterized protein</fullName>
    </submittedName>
</protein>